<keyword evidence="2" id="KW-1185">Reference proteome</keyword>
<dbReference type="Proteomes" id="UP000821845">
    <property type="component" value="Chromosome 2"/>
</dbReference>
<dbReference type="EMBL" id="CM023482">
    <property type="protein sequence ID" value="KAH6939971.1"/>
    <property type="molecule type" value="Genomic_DNA"/>
</dbReference>
<sequence length="773" mass="85342">MAGGWHHSAQVDRERRLAAAKAAWQKLRSRMTDSDSAARKRNSLETFEALVALGGPEADQWSPSEGTDEVPDALLSQAPDSAHSLGPARRLSFTSKARVCPSQWLCGVVAVLLLAIVLVLAALWTAKPDVVDADPRVCASTDCADHGAALGVGWYDVHGHDTRHPCQDFGKFVCSVAPIRYPWTTLPLMTQLLIEYVTQFGRQLSTVAVLAKAGLATRTCLDSSTRSDDDVKRLLEFMKGRSFDWPTDEGNLGDPSDYQRPLKALVELSVKWALPLWFHINLRPSRSRKGRTIVLTSSPMAAVWLQLHKEGKKLGLYAIYVETFISALISRRGAAPSFLAFLHQNSADVQSEIFGHLSGVIESNTPKPKLIPLQILGAGQHLPQLHSEGWVEVLQWAFQAEPAISVEDAFLATNIYVIRSMKRIFERLSAREVLFHTTWWFLQLVGPLASKAFSSFNALSEIGSMVNRISCGLHIEAVYHAALVMKSKLEFTAPQRLAIVDLLRSVMKMAREKIRIMPRFSSQTRGALEAAFKNTSATVWPWGELSVLKSLEQYYGTASSGPSSAFGEWLSIRLQVQRFVGDGERDLATKVFRLESSRLTSYDLIGNVIMICAAALAPPFYYTKGTSAMVYGGLGSVLGAEIARTIHSFSTLLTEDGAILPSGEQLLEILWGISPCNATYDHFPAVAGLQFAHEAYVRFRYAEHDVPLALLRSYTAEQVFFMTFCLTLCDYHGRKGWSSDMCNHAVRHLPAFARAFKCPIGSPMSLKPACPHG</sequence>
<protein>
    <submittedName>
        <fullName evidence="1">Uncharacterized protein</fullName>
    </submittedName>
</protein>
<name>A0ACB7T157_HYAAI</name>
<evidence type="ECO:0000313" key="2">
    <source>
        <dbReference type="Proteomes" id="UP000821845"/>
    </source>
</evidence>
<comment type="caution">
    <text evidence="1">The sequence shown here is derived from an EMBL/GenBank/DDBJ whole genome shotgun (WGS) entry which is preliminary data.</text>
</comment>
<reference evidence="1" key="1">
    <citation type="submission" date="2020-05" db="EMBL/GenBank/DDBJ databases">
        <title>Large-scale comparative analyses of tick genomes elucidate their genetic diversity and vector capacities.</title>
        <authorList>
            <person name="Jia N."/>
            <person name="Wang J."/>
            <person name="Shi W."/>
            <person name="Du L."/>
            <person name="Sun Y."/>
            <person name="Zhan W."/>
            <person name="Jiang J."/>
            <person name="Wang Q."/>
            <person name="Zhang B."/>
            <person name="Ji P."/>
            <person name="Sakyi L.B."/>
            <person name="Cui X."/>
            <person name="Yuan T."/>
            <person name="Jiang B."/>
            <person name="Yang W."/>
            <person name="Lam T.T.-Y."/>
            <person name="Chang Q."/>
            <person name="Ding S."/>
            <person name="Wang X."/>
            <person name="Zhu J."/>
            <person name="Ruan X."/>
            <person name="Zhao L."/>
            <person name="Wei J."/>
            <person name="Que T."/>
            <person name="Du C."/>
            <person name="Cheng J."/>
            <person name="Dai P."/>
            <person name="Han X."/>
            <person name="Huang E."/>
            <person name="Gao Y."/>
            <person name="Liu J."/>
            <person name="Shao H."/>
            <person name="Ye R."/>
            <person name="Li L."/>
            <person name="Wei W."/>
            <person name="Wang X."/>
            <person name="Wang C."/>
            <person name="Yang T."/>
            <person name="Huo Q."/>
            <person name="Li W."/>
            <person name="Guo W."/>
            <person name="Chen H."/>
            <person name="Zhou L."/>
            <person name="Ni X."/>
            <person name="Tian J."/>
            <person name="Zhou Y."/>
            <person name="Sheng Y."/>
            <person name="Liu T."/>
            <person name="Pan Y."/>
            <person name="Xia L."/>
            <person name="Li J."/>
            <person name="Zhao F."/>
            <person name="Cao W."/>
        </authorList>
    </citation>
    <scope>NUCLEOTIDE SEQUENCE</scope>
    <source>
        <strain evidence="1">Hyas-2018</strain>
    </source>
</reference>
<organism evidence="1 2">
    <name type="scientific">Hyalomma asiaticum</name>
    <name type="common">Tick</name>
    <dbReference type="NCBI Taxonomy" id="266040"/>
    <lineage>
        <taxon>Eukaryota</taxon>
        <taxon>Metazoa</taxon>
        <taxon>Ecdysozoa</taxon>
        <taxon>Arthropoda</taxon>
        <taxon>Chelicerata</taxon>
        <taxon>Arachnida</taxon>
        <taxon>Acari</taxon>
        <taxon>Parasitiformes</taxon>
        <taxon>Ixodida</taxon>
        <taxon>Ixodoidea</taxon>
        <taxon>Ixodidae</taxon>
        <taxon>Hyalomminae</taxon>
        <taxon>Hyalomma</taxon>
    </lineage>
</organism>
<gene>
    <name evidence="1" type="ORF">HPB50_023001</name>
</gene>
<proteinExistence type="predicted"/>
<evidence type="ECO:0000313" key="1">
    <source>
        <dbReference type="EMBL" id="KAH6939971.1"/>
    </source>
</evidence>
<accession>A0ACB7T157</accession>